<evidence type="ECO:0000313" key="2">
    <source>
        <dbReference type="EMBL" id="PPJ36031.1"/>
    </source>
</evidence>
<dbReference type="PRINTS" id="PR00598">
    <property type="entry name" value="HTHMARR"/>
</dbReference>
<evidence type="ECO:0000259" key="1">
    <source>
        <dbReference type="PROSITE" id="PS50995"/>
    </source>
</evidence>
<dbReference type="SUPFAM" id="SSF46785">
    <property type="entry name" value="Winged helix' DNA-binding domain"/>
    <property type="match status" value="1"/>
</dbReference>
<dbReference type="RefSeq" id="WP_104376687.1">
    <property type="nucleotide sequence ID" value="NZ_PSZC01000016.1"/>
</dbReference>
<dbReference type="PANTHER" id="PTHR39515">
    <property type="entry name" value="CONSERVED PROTEIN"/>
    <property type="match status" value="1"/>
</dbReference>
<dbReference type="PROSITE" id="PS50995">
    <property type="entry name" value="HTH_MARR_2"/>
    <property type="match status" value="1"/>
</dbReference>
<dbReference type="OrthoDB" id="9804055at2"/>
<accession>A0A2S6ALB8</accession>
<dbReference type="Proteomes" id="UP000239874">
    <property type="component" value="Unassembled WGS sequence"/>
</dbReference>
<reference evidence="2 3" key="1">
    <citation type="submission" date="2018-02" db="EMBL/GenBank/DDBJ databases">
        <title>8 Nocardia nova and 1 Nocardia cyriacigeorgica strain used for evolution to TMP-SMX.</title>
        <authorList>
            <person name="Mehta H."/>
            <person name="Weng J."/>
            <person name="Shamoo Y."/>
        </authorList>
    </citation>
    <scope>NUCLEOTIDE SEQUENCE [LARGE SCALE GENOMIC DNA]</scope>
    <source>
        <strain evidence="2 3">MDA3139</strain>
    </source>
</reference>
<evidence type="ECO:0000313" key="3">
    <source>
        <dbReference type="Proteomes" id="UP000239874"/>
    </source>
</evidence>
<dbReference type="InterPro" id="IPR000835">
    <property type="entry name" value="HTH_MarR-typ"/>
</dbReference>
<dbReference type="AlphaFoldDB" id="A0A2S6ALB8"/>
<dbReference type="Pfam" id="PF12802">
    <property type="entry name" value="MarR_2"/>
    <property type="match status" value="1"/>
</dbReference>
<comment type="caution">
    <text evidence="2">The sequence shown here is derived from an EMBL/GenBank/DDBJ whole genome shotgun (WGS) entry which is preliminary data.</text>
</comment>
<dbReference type="InterPro" id="IPR036390">
    <property type="entry name" value="WH_DNA-bd_sf"/>
</dbReference>
<name>A0A2S6ALB8_9NOCA</name>
<dbReference type="PANTHER" id="PTHR39515:SF2">
    <property type="entry name" value="HTH-TYPE TRANSCRIPTIONAL REGULATOR RV0880"/>
    <property type="match status" value="1"/>
</dbReference>
<dbReference type="InterPro" id="IPR036388">
    <property type="entry name" value="WH-like_DNA-bd_sf"/>
</dbReference>
<dbReference type="EMBL" id="PSZC01000016">
    <property type="protein sequence ID" value="PPJ36031.1"/>
    <property type="molecule type" value="Genomic_DNA"/>
</dbReference>
<feature type="domain" description="HTH marR-type" evidence="1">
    <location>
        <begin position="10"/>
        <end position="144"/>
    </location>
</feature>
<gene>
    <name evidence="2" type="ORF">C5E45_21680</name>
</gene>
<sequence length="154" mass="16814">MPSPDSPTTPEELVAAVERVQVALIQVARQFRMMDRAGINQSARSALAAIVKFGPLSMSELAAHEGVDPASVSRTVRKLEECGDVVRRASDTDARVNLIEVTESGRELFMRSRRQLTEIILDRIATLPPEQLATIVALGDGLEFLASATRPHRP</sequence>
<dbReference type="GO" id="GO:0003700">
    <property type="term" value="F:DNA-binding transcription factor activity"/>
    <property type="evidence" value="ECO:0007669"/>
    <property type="project" value="InterPro"/>
</dbReference>
<proteinExistence type="predicted"/>
<dbReference type="SMART" id="SM00347">
    <property type="entry name" value="HTH_MARR"/>
    <property type="match status" value="1"/>
</dbReference>
<dbReference type="Gene3D" id="1.10.10.10">
    <property type="entry name" value="Winged helix-like DNA-binding domain superfamily/Winged helix DNA-binding domain"/>
    <property type="match status" value="1"/>
</dbReference>
<organism evidence="2 3">
    <name type="scientific">Nocardia nova</name>
    <dbReference type="NCBI Taxonomy" id="37330"/>
    <lineage>
        <taxon>Bacteria</taxon>
        <taxon>Bacillati</taxon>
        <taxon>Actinomycetota</taxon>
        <taxon>Actinomycetes</taxon>
        <taxon>Mycobacteriales</taxon>
        <taxon>Nocardiaceae</taxon>
        <taxon>Nocardia</taxon>
    </lineage>
</organism>
<dbReference type="InterPro" id="IPR052526">
    <property type="entry name" value="HTH-type_Bedaq_tolerance"/>
</dbReference>
<protein>
    <recommendedName>
        <fullName evidence="1">HTH marR-type domain-containing protein</fullName>
    </recommendedName>
</protein>